<dbReference type="SUPFAM" id="SSF51197">
    <property type="entry name" value="Clavaminate synthase-like"/>
    <property type="match status" value="1"/>
</dbReference>
<dbReference type="PANTHER" id="PTHR31630:SF6">
    <property type="entry name" value="PHYTANOYL-COA DIOXYGENASE-RELATED"/>
    <property type="match status" value="1"/>
</dbReference>
<evidence type="ECO:0000313" key="1">
    <source>
        <dbReference type="EMBL" id="CAG9994408.1"/>
    </source>
</evidence>
<name>A0A9N9UPH9_9HYPO</name>
<proteinExistence type="predicted"/>
<accession>A0A9N9UPH9</accession>
<protein>
    <recommendedName>
        <fullName evidence="3">Phytanoyl-CoA dioxygenase</fullName>
    </recommendedName>
</protein>
<dbReference type="EMBL" id="CABFNO020001527">
    <property type="protein sequence ID" value="CAG9994408.1"/>
    <property type="molecule type" value="Genomic_DNA"/>
</dbReference>
<reference evidence="2" key="1">
    <citation type="submission" date="2019-06" db="EMBL/GenBank/DDBJ databases">
        <authorList>
            <person name="Broberg M."/>
        </authorList>
    </citation>
    <scope>NUCLEOTIDE SEQUENCE [LARGE SCALE GENOMIC DNA]</scope>
</reference>
<comment type="caution">
    <text evidence="1">The sequence shown here is derived from an EMBL/GenBank/DDBJ whole genome shotgun (WGS) entry which is preliminary data.</text>
</comment>
<keyword evidence="2" id="KW-1185">Reference proteome</keyword>
<dbReference type="Proteomes" id="UP000754883">
    <property type="component" value="Unassembled WGS sequence"/>
</dbReference>
<dbReference type="AlphaFoldDB" id="A0A9N9UPH9"/>
<organism evidence="1 2">
    <name type="scientific">Clonostachys byssicola</name>
    <dbReference type="NCBI Taxonomy" id="160290"/>
    <lineage>
        <taxon>Eukaryota</taxon>
        <taxon>Fungi</taxon>
        <taxon>Dikarya</taxon>
        <taxon>Ascomycota</taxon>
        <taxon>Pezizomycotina</taxon>
        <taxon>Sordariomycetes</taxon>
        <taxon>Hypocreomycetidae</taxon>
        <taxon>Hypocreales</taxon>
        <taxon>Bionectriaceae</taxon>
        <taxon>Clonostachys</taxon>
    </lineage>
</organism>
<gene>
    <name evidence="1" type="ORF">CBYS24578_00013421</name>
</gene>
<sequence length="336" mass="38552">MSDTTATKPDWMKTLETEGYVVVPNVIPEEACKQFQEEALAWLEKFPHGFKRNDRSTWNGWNLPFAAKGGLYNRYAVNHEQFVWAIRTQPGIRRLFEQLWSTDDLISSFDGMNCSFPINEKYGRTDLKITAAWPHIDQDPREVDHFELYQGIAQLGPSGPDDGGLCVLSKSHLLHEEYFRETGGWKEDQDAGVGNNNYRFFKQGKEGDGELDWYKARGCKSIKVEANAGDFILWDSRTIHWNASPVGKETRFSAYVCMCPRTLMSEAELAKKIQLYKDRKGTTHWPCKNVVPVERLAYHDAFPRRPDDSVDPANRDRPFVEPTETPELLKLVGIRA</sequence>
<dbReference type="Gene3D" id="2.60.120.620">
    <property type="entry name" value="q2cbj1_9rhob like domain"/>
    <property type="match status" value="1"/>
</dbReference>
<dbReference type="OrthoDB" id="445007at2759"/>
<evidence type="ECO:0000313" key="2">
    <source>
        <dbReference type="Proteomes" id="UP000754883"/>
    </source>
</evidence>
<dbReference type="PANTHER" id="PTHR31630">
    <property type="entry name" value="PHYTANOYL-COA DIOXYGENASE-RELATED-RELATED"/>
    <property type="match status" value="1"/>
</dbReference>
<dbReference type="Pfam" id="PF05721">
    <property type="entry name" value="PhyH"/>
    <property type="match status" value="1"/>
</dbReference>
<evidence type="ECO:0008006" key="3">
    <source>
        <dbReference type="Google" id="ProtNLM"/>
    </source>
</evidence>
<reference evidence="1 2" key="2">
    <citation type="submission" date="2021-10" db="EMBL/GenBank/DDBJ databases">
        <authorList>
            <person name="Piombo E."/>
        </authorList>
    </citation>
    <scope>NUCLEOTIDE SEQUENCE [LARGE SCALE GENOMIC DNA]</scope>
</reference>
<dbReference type="InterPro" id="IPR008775">
    <property type="entry name" value="Phytyl_CoA_dOase-like"/>
</dbReference>